<protein>
    <submittedName>
        <fullName evidence="1">NHL domain-containing protein</fullName>
    </submittedName>
</protein>
<organism evidence="1 2">
    <name type="scientific">Quillaja saponaria</name>
    <name type="common">Soap bark tree</name>
    <dbReference type="NCBI Taxonomy" id="32244"/>
    <lineage>
        <taxon>Eukaryota</taxon>
        <taxon>Viridiplantae</taxon>
        <taxon>Streptophyta</taxon>
        <taxon>Embryophyta</taxon>
        <taxon>Tracheophyta</taxon>
        <taxon>Spermatophyta</taxon>
        <taxon>Magnoliopsida</taxon>
        <taxon>eudicotyledons</taxon>
        <taxon>Gunneridae</taxon>
        <taxon>Pentapetalae</taxon>
        <taxon>rosids</taxon>
        <taxon>fabids</taxon>
        <taxon>Fabales</taxon>
        <taxon>Quillajaceae</taxon>
        <taxon>Quillaja</taxon>
    </lineage>
</organism>
<reference evidence="1" key="1">
    <citation type="journal article" date="2023" name="Science">
        <title>Elucidation of the pathway for biosynthesis of saponin adjuvants from the soapbark tree.</title>
        <authorList>
            <person name="Reed J."/>
            <person name="Orme A."/>
            <person name="El-Demerdash A."/>
            <person name="Owen C."/>
            <person name="Martin L.B.B."/>
            <person name="Misra R.C."/>
            <person name="Kikuchi S."/>
            <person name="Rejzek M."/>
            <person name="Martin A.C."/>
            <person name="Harkess A."/>
            <person name="Leebens-Mack J."/>
            <person name="Louveau T."/>
            <person name="Stephenson M.J."/>
            <person name="Osbourn A."/>
        </authorList>
    </citation>
    <scope>NUCLEOTIDE SEQUENCE</scope>
    <source>
        <strain evidence="1">S10</strain>
    </source>
</reference>
<evidence type="ECO:0000313" key="2">
    <source>
        <dbReference type="Proteomes" id="UP001163823"/>
    </source>
</evidence>
<name>A0AAD7LI02_QUISA</name>
<keyword evidence="2" id="KW-1185">Reference proteome</keyword>
<gene>
    <name evidence="1" type="ORF">O6P43_019261</name>
</gene>
<dbReference type="PANTHER" id="PTHR47076">
    <property type="entry name" value="NHL DOMAIN PROTEIN"/>
    <property type="match status" value="1"/>
</dbReference>
<dbReference type="KEGG" id="qsa:O6P43_019261"/>
<evidence type="ECO:0000313" key="1">
    <source>
        <dbReference type="EMBL" id="KAJ7958550.1"/>
    </source>
</evidence>
<sequence length="163" mass="18814">MATPHSQPQSQPRENSQLEEHGQLDYAEEYYNQDMGSPVSCGCFRGSCFSYFCQSNVRHGYVLHQHEEQDHAKENWLVKKLNKVKVFSEVLGGPKWKNFIRRFSVNDGIGKKRKMQFQYDPKSYALNFDDGIRSREVEIEGMRVDFSARFADPLGINKVDLGG</sequence>
<accession>A0AAD7LI02</accession>
<comment type="caution">
    <text evidence="1">The sequence shown here is derived from an EMBL/GenBank/DDBJ whole genome shotgun (WGS) entry which is preliminary data.</text>
</comment>
<proteinExistence type="predicted"/>
<dbReference type="EMBL" id="JARAOO010000008">
    <property type="protein sequence ID" value="KAJ7958550.1"/>
    <property type="molecule type" value="Genomic_DNA"/>
</dbReference>
<dbReference type="Proteomes" id="UP001163823">
    <property type="component" value="Chromosome 8"/>
</dbReference>
<dbReference type="PANTHER" id="PTHR47076:SF1">
    <property type="entry name" value="NHL DOMAIN PROTEIN"/>
    <property type="match status" value="1"/>
</dbReference>
<dbReference type="AlphaFoldDB" id="A0AAD7LI02"/>